<dbReference type="InterPro" id="IPR006544">
    <property type="entry name" value="P-type_TPase_V"/>
</dbReference>
<keyword evidence="9 12" id="KW-1133">Transmembrane helix</keyword>
<keyword evidence="5" id="KW-0547">Nucleotide-binding</keyword>
<dbReference type="GO" id="GO:0006874">
    <property type="term" value="P:intracellular calcium ion homeostasis"/>
    <property type="evidence" value="ECO:0007669"/>
    <property type="project" value="TreeGrafter"/>
</dbReference>
<sequence length="251" mass="26826">MSTENYSNNNSAPPSILRSCVPPPQRLSFPTGAQEVESRHLVPGDILVLDEGRSLMSCDALLLSGQCVVNEGMLTGESLPVTKTALPQECKSSQPWHLGSSEDSRRHLLFCGTDVIQARGGDAGPFLLCLVVAAGIGMVYAICVFVINGVKAGEVVKKALDVITIAVPPALPAALTTGIIYAQRRLKKKGIFCISPQRINVCGQLNLVCFDKVSIFPPEGATSFTWTGPWSAARQPHPHPPLTPRVCPHPP</sequence>
<gene>
    <name evidence="14" type="primary">ATP13A4</name>
</gene>
<evidence type="ECO:0000256" key="8">
    <source>
        <dbReference type="ARBA" id="ARBA00022967"/>
    </source>
</evidence>
<evidence type="ECO:0000256" key="6">
    <source>
        <dbReference type="ARBA" id="ARBA00022840"/>
    </source>
</evidence>
<feature type="transmembrane region" description="Helical" evidence="12">
    <location>
        <begin position="162"/>
        <end position="182"/>
    </location>
</feature>
<dbReference type="Ensembl" id="ENSPTXT00000017414.1">
    <property type="protein sequence ID" value="ENSPTXP00000016896.1"/>
    <property type="gene ID" value="ENSPTXG00000011648.1"/>
</dbReference>
<evidence type="ECO:0000313" key="14">
    <source>
        <dbReference type="Ensembl" id="ENSPTXP00000016896.1"/>
    </source>
</evidence>
<keyword evidence="7" id="KW-0460">Magnesium</keyword>
<name>A0A670Z756_PSETE</name>
<evidence type="ECO:0000256" key="5">
    <source>
        <dbReference type="ARBA" id="ARBA00022741"/>
    </source>
</evidence>
<evidence type="ECO:0000256" key="3">
    <source>
        <dbReference type="ARBA" id="ARBA00022692"/>
    </source>
</evidence>
<comment type="subcellular location">
    <subcellularLocation>
        <location evidence="1">Membrane</location>
        <topology evidence="1">Multi-pass membrane protein</topology>
    </subcellularLocation>
</comment>
<feature type="domain" description="P-type ATPase A" evidence="13">
    <location>
        <begin position="33"/>
        <end position="118"/>
    </location>
</feature>
<dbReference type="GO" id="GO:0016887">
    <property type="term" value="F:ATP hydrolysis activity"/>
    <property type="evidence" value="ECO:0007669"/>
    <property type="project" value="InterPro"/>
</dbReference>
<protein>
    <submittedName>
        <fullName evidence="14">ATPase 13A4</fullName>
    </submittedName>
</protein>
<dbReference type="PANTHER" id="PTHR45630">
    <property type="entry name" value="CATION-TRANSPORTING ATPASE-RELATED"/>
    <property type="match status" value="1"/>
</dbReference>
<dbReference type="Pfam" id="PF00122">
    <property type="entry name" value="E1-E2_ATPase"/>
    <property type="match status" value="1"/>
</dbReference>
<reference evidence="14" key="2">
    <citation type="submission" date="2025-09" db="UniProtKB">
        <authorList>
            <consortium name="Ensembl"/>
        </authorList>
    </citation>
    <scope>IDENTIFICATION</scope>
</reference>
<dbReference type="SUPFAM" id="SSF81665">
    <property type="entry name" value="Calcium ATPase, transmembrane domain M"/>
    <property type="match status" value="1"/>
</dbReference>
<comment type="similarity">
    <text evidence="2">Belongs to the cation transport ATPase (P-type) (TC 3.A.3) family. Type V subfamily.</text>
</comment>
<feature type="region of interest" description="Disordered" evidence="11">
    <location>
        <begin position="1"/>
        <end position="20"/>
    </location>
</feature>
<keyword evidence="4" id="KW-0479">Metal-binding</keyword>
<dbReference type="GO" id="GO:0046872">
    <property type="term" value="F:metal ion binding"/>
    <property type="evidence" value="ECO:0007669"/>
    <property type="project" value="UniProtKB-KW"/>
</dbReference>
<feature type="compositionally biased region" description="Polar residues" evidence="11">
    <location>
        <begin position="1"/>
        <end position="13"/>
    </location>
</feature>
<evidence type="ECO:0000256" key="7">
    <source>
        <dbReference type="ARBA" id="ARBA00022842"/>
    </source>
</evidence>
<organism evidence="14 15">
    <name type="scientific">Pseudonaja textilis</name>
    <name type="common">Eastern brown snake</name>
    <dbReference type="NCBI Taxonomy" id="8673"/>
    <lineage>
        <taxon>Eukaryota</taxon>
        <taxon>Metazoa</taxon>
        <taxon>Chordata</taxon>
        <taxon>Craniata</taxon>
        <taxon>Vertebrata</taxon>
        <taxon>Euteleostomi</taxon>
        <taxon>Lepidosauria</taxon>
        <taxon>Squamata</taxon>
        <taxon>Bifurcata</taxon>
        <taxon>Unidentata</taxon>
        <taxon>Episquamata</taxon>
        <taxon>Toxicofera</taxon>
        <taxon>Serpentes</taxon>
        <taxon>Colubroidea</taxon>
        <taxon>Elapidae</taxon>
        <taxon>Hydrophiinae</taxon>
        <taxon>Pseudonaja</taxon>
    </lineage>
</organism>
<evidence type="ECO:0000313" key="15">
    <source>
        <dbReference type="Proteomes" id="UP000472273"/>
    </source>
</evidence>
<dbReference type="GO" id="GO:0005524">
    <property type="term" value="F:ATP binding"/>
    <property type="evidence" value="ECO:0007669"/>
    <property type="project" value="UniProtKB-KW"/>
</dbReference>
<keyword evidence="8" id="KW-1278">Translocase</keyword>
<feature type="transmembrane region" description="Helical" evidence="12">
    <location>
        <begin position="126"/>
        <end position="150"/>
    </location>
</feature>
<dbReference type="InterPro" id="IPR008250">
    <property type="entry name" value="ATPase_P-typ_transduc_dom_A_sf"/>
</dbReference>
<evidence type="ECO:0000256" key="12">
    <source>
        <dbReference type="SAM" id="Phobius"/>
    </source>
</evidence>
<keyword evidence="15" id="KW-1185">Reference proteome</keyword>
<dbReference type="FunFam" id="1.20.1110.10:FF:000023">
    <property type="entry name" value="Cation-transporting ATPase"/>
    <property type="match status" value="1"/>
</dbReference>
<dbReference type="NCBIfam" id="TIGR01494">
    <property type="entry name" value="ATPase_P-type"/>
    <property type="match status" value="1"/>
</dbReference>
<dbReference type="InterPro" id="IPR023298">
    <property type="entry name" value="ATPase_P-typ_TM_dom_sf"/>
</dbReference>
<dbReference type="GO" id="GO:0031902">
    <property type="term" value="C:late endosome membrane"/>
    <property type="evidence" value="ECO:0007669"/>
    <property type="project" value="TreeGrafter"/>
</dbReference>
<dbReference type="Proteomes" id="UP000472273">
    <property type="component" value="Unplaced"/>
</dbReference>
<dbReference type="AlphaFoldDB" id="A0A670Z756"/>
<dbReference type="GO" id="GO:0140358">
    <property type="term" value="F:P-type transmembrane transporter activity"/>
    <property type="evidence" value="ECO:0007669"/>
    <property type="project" value="InterPro"/>
</dbReference>
<evidence type="ECO:0000256" key="4">
    <source>
        <dbReference type="ARBA" id="ARBA00022723"/>
    </source>
</evidence>
<evidence type="ECO:0000256" key="9">
    <source>
        <dbReference type="ARBA" id="ARBA00022989"/>
    </source>
</evidence>
<reference evidence="14" key="1">
    <citation type="submission" date="2025-08" db="UniProtKB">
        <authorList>
            <consortium name="Ensembl"/>
        </authorList>
    </citation>
    <scope>IDENTIFICATION</scope>
</reference>
<accession>A0A670Z756</accession>
<dbReference type="PANTHER" id="PTHR45630:SF1">
    <property type="entry name" value="CATION-TRANSPORTING ATPASE 13A4-RELATED"/>
    <property type="match status" value="1"/>
</dbReference>
<dbReference type="GO" id="GO:0019829">
    <property type="term" value="F:ATPase-coupled monoatomic cation transmembrane transporter activity"/>
    <property type="evidence" value="ECO:0007669"/>
    <property type="project" value="TreeGrafter"/>
</dbReference>
<evidence type="ECO:0000256" key="1">
    <source>
        <dbReference type="ARBA" id="ARBA00004141"/>
    </source>
</evidence>
<keyword evidence="6" id="KW-0067">ATP-binding</keyword>
<dbReference type="InterPro" id="IPR059000">
    <property type="entry name" value="ATPase_P-type_domA"/>
</dbReference>
<keyword evidence="3 12" id="KW-0812">Transmembrane</keyword>
<proteinExistence type="inferred from homology"/>
<evidence type="ECO:0000259" key="13">
    <source>
        <dbReference type="Pfam" id="PF00122"/>
    </source>
</evidence>
<keyword evidence="10 12" id="KW-0472">Membrane</keyword>
<evidence type="ECO:0000256" key="10">
    <source>
        <dbReference type="ARBA" id="ARBA00023136"/>
    </source>
</evidence>
<evidence type="ECO:0000256" key="2">
    <source>
        <dbReference type="ARBA" id="ARBA00006000"/>
    </source>
</evidence>
<evidence type="ECO:0000256" key="11">
    <source>
        <dbReference type="SAM" id="MobiDB-lite"/>
    </source>
</evidence>
<dbReference type="InterPro" id="IPR001757">
    <property type="entry name" value="P_typ_ATPase"/>
</dbReference>
<dbReference type="SUPFAM" id="SSF81653">
    <property type="entry name" value="Calcium ATPase, transduction domain A"/>
    <property type="match status" value="1"/>
</dbReference>
<dbReference type="GO" id="GO:0015203">
    <property type="term" value="F:polyamine transmembrane transporter activity"/>
    <property type="evidence" value="ECO:0007669"/>
    <property type="project" value="TreeGrafter"/>
</dbReference>
<dbReference type="GeneTree" id="ENSGT00940000159448"/>
<dbReference type="Gene3D" id="2.70.150.10">
    <property type="entry name" value="Calcium-transporting ATPase, cytoplasmic transduction domain A"/>
    <property type="match status" value="1"/>
</dbReference>